<dbReference type="PROSITE" id="PS51462">
    <property type="entry name" value="NUDIX"/>
    <property type="match status" value="1"/>
</dbReference>
<dbReference type="RefSeq" id="WP_310521297.1">
    <property type="nucleotide sequence ID" value="NZ_BAABBS010000001.1"/>
</dbReference>
<dbReference type="InterPro" id="IPR020084">
    <property type="entry name" value="NUDIX_hydrolase_CS"/>
</dbReference>
<protein>
    <submittedName>
        <fullName evidence="5">NUDIX domain-containing protein</fullName>
    </submittedName>
</protein>
<name>A0ABU1FMF8_9MICO</name>
<organism evidence="5 6">
    <name type="scientific">Agromyces indicus</name>
    <dbReference type="NCBI Taxonomy" id="758919"/>
    <lineage>
        <taxon>Bacteria</taxon>
        <taxon>Bacillati</taxon>
        <taxon>Actinomycetota</taxon>
        <taxon>Actinomycetes</taxon>
        <taxon>Micrococcales</taxon>
        <taxon>Microbacteriaceae</taxon>
        <taxon>Agromyces</taxon>
    </lineage>
</organism>
<feature type="domain" description="Nudix hydrolase" evidence="4">
    <location>
        <begin position="183"/>
        <end position="317"/>
    </location>
</feature>
<comment type="similarity">
    <text evidence="2">Belongs to the AHA1 family.</text>
</comment>
<dbReference type="Pfam" id="PF08327">
    <property type="entry name" value="AHSA1"/>
    <property type="match status" value="1"/>
</dbReference>
<dbReference type="Gene3D" id="3.30.530.20">
    <property type="match status" value="1"/>
</dbReference>
<sequence length="328" mass="35555">MSRTDLASLLIHADREAVFAALVDPDALLAWLPPKGMRGRFERFDLRDGGSYRLVLTYDDAAGAPGKSDATSDVAEVRIARVVPGELIEQLVDFESDDPAFGGRMRMAWSLRSTPEGTLVEFAARDVPDGVRARDHAEGLTSSLVNLAAHFEPGAAAHVPEPDPGDEPQSYPAEYAAAHGSFALIPAAYVFLVDGDRVLLQQREGTGYYDGWWAASAAGHVDPGESVLAGAVRETLEELGVEVDEGDLEPVTAMHRTAPTGRPVDQRLDVFFVTRAWRGIPALQEPDKASALEWFALDALPERLVHHERYALEGWRDGGLPAVTAFGF</sequence>
<dbReference type="CDD" id="cd04683">
    <property type="entry name" value="NUDIX_Hydrolase"/>
    <property type="match status" value="1"/>
</dbReference>
<keyword evidence="3" id="KW-0378">Hydrolase</keyword>
<evidence type="ECO:0000256" key="1">
    <source>
        <dbReference type="ARBA" id="ARBA00001946"/>
    </source>
</evidence>
<dbReference type="Pfam" id="PF00293">
    <property type="entry name" value="NUDIX"/>
    <property type="match status" value="1"/>
</dbReference>
<proteinExistence type="inferred from homology"/>
<dbReference type="Gene3D" id="3.90.79.10">
    <property type="entry name" value="Nucleoside Triphosphate Pyrophosphohydrolase"/>
    <property type="match status" value="1"/>
</dbReference>
<dbReference type="SUPFAM" id="SSF55811">
    <property type="entry name" value="Nudix"/>
    <property type="match status" value="1"/>
</dbReference>
<dbReference type="Proteomes" id="UP001260072">
    <property type="component" value="Unassembled WGS sequence"/>
</dbReference>
<dbReference type="InterPro" id="IPR015797">
    <property type="entry name" value="NUDIX_hydrolase-like_dom_sf"/>
</dbReference>
<evidence type="ECO:0000256" key="3">
    <source>
        <dbReference type="ARBA" id="ARBA00022801"/>
    </source>
</evidence>
<keyword evidence="6" id="KW-1185">Reference proteome</keyword>
<dbReference type="SUPFAM" id="SSF55961">
    <property type="entry name" value="Bet v1-like"/>
    <property type="match status" value="1"/>
</dbReference>
<evidence type="ECO:0000256" key="2">
    <source>
        <dbReference type="ARBA" id="ARBA00006817"/>
    </source>
</evidence>
<evidence type="ECO:0000313" key="6">
    <source>
        <dbReference type="Proteomes" id="UP001260072"/>
    </source>
</evidence>
<dbReference type="InterPro" id="IPR023393">
    <property type="entry name" value="START-like_dom_sf"/>
</dbReference>
<dbReference type="InterPro" id="IPR013538">
    <property type="entry name" value="ASHA1/2-like_C"/>
</dbReference>
<comment type="cofactor">
    <cofactor evidence="1">
        <name>Mg(2+)</name>
        <dbReference type="ChEBI" id="CHEBI:18420"/>
    </cofactor>
</comment>
<dbReference type="EMBL" id="JAVKGS010000003">
    <property type="protein sequence ID" value="MDR5692954.1"/>
    <property type="molecule type" value="Genomic_DNA"/>
</dbReference>
<dbReference type="PANTHER" id="PTHR43046:SF16">
    <property type="entry name" value="ADP-RIBOSE PYROPHOSPHATASE YJHB-RELATED"/>
    <property type="match status" value="1"/>
</dbReference>
<reference evidence="6" key="1">
    <citation type="submission" date="2023-07" db="EMBL/GenBank/DDBJ databases">
        <title>Description of three actinobacteria isolated from air of manufacturing shop in a pharmaceutical factory.</title>
        <authorList>
            <person name="Zhang D.-F."/>
        </authorList>
    </citation>
    <scope>NUCLEOTIDE SEQUENCE [LARGE SCALE GENOMIC DNA]</scope>
    <source>
        <strain evidence="6">CCTCC AB 2011122</strain>
    </source>
</reference>
<accession>A0ABU1FMF8</accession>
<evidence type="ECO:0000313" key="5">
    <source>
        <dbReference type="EMBL" id="MDR5692954.1"/>
    </source>
</evidence>
<evidence type="ECO:0000259" key="4">
    <source>
        <dbReference type="PROSITE" id="PS51462"/>
    </source>
</evidence>
<dbReference type="InterPro" id="IPR000086">
    <property type="entry name" value="NUDIX_hydrolase_dom"/>
</dbReference>
<dbReference type="PANTHER" id="PTHR43046">
    <property type="entry name" value="GDP-MANNOSE MANNOSYL HYDROLASE"/>
    <property type="match status" value="1"/>
</dbReference>
<dbReference type="PROSITE" id="PS00893">
    <property type="entry name" value="NUDIX_BOX"/>
    <property type="match status" value="1"/>
</dbReference>
<gene>
    <name evidence="5" type="ORF">RH861_12855</name>
</gene>
<comment type="caution">
    <text evidence="5">The sequence shown here is derived from an EMBL/GenBank/DDBJ whole genome shotgun (WGS) entry which is preliminary data.</text>
</comment>